<protein>
    <submittedName>
        <fullName evidence="3">CRISPR/Cas system CSM-associated protein Csm3, group 7 of RAMP superfamily</fullName>
    </submittedName>
</protein>
<dbReference type="InterPro" id="IPR005537">
    <property type="entry name" value="RAMP_III_fam"/>
</dbReference>
<reference evidence="3 4" key="1">
    <citation type="submission" date="2016-10" db="EMBL/GenBank/DDBJ databases">
        <authorList>
            <person name="de Groot N.N."/>
        </authorList>
    </citation>
    <scope>NUCLEOTIDE SEQUENCE [LARGE SCALE GENOMIC DNA]</scope>
    <source>
        <strain evidence="3 4">DSM 21650</strain>
    </source>
</reference>
<dbReference type="AlphaFoldDB" id="A0A1H3SDI8"/>
<dbReference type="EMBL" id="FNQE01000041">
    <property type="protein sequence ID" value="SDZ35665.1"/>
    <property type="molecule type" value="Genomic_DNA"/>
</dbReference>
<dbReference type="Pfam" id="PF03787">
    <property type="entry name" value="RAMPs"/>
    <property type="match status" value="2"/>
</dbReference>
<dbReference type="RefSeq" id="WP_091732681.1">
    <property type="nucleotide sequence ID" value="NZ_FNQE01000041.1"/>
</dbReference>
<accession>A0A1H3SDI8</accession>
<keyword evidence="1" id="KW-0051">Antiviral defense</keyword>
<evidence type="ECO:0000256" key="1">
    <source>
        <dbReference type="ARBA" id="ARBA00023118"/>
    </source>
</evidence>
<feature type="domain" description="CRISPR type III-associated protein" evidence="2">
    <location>
        <begin position="12"/>
        <end position="162"/>
    </location>
</feature>
<dbReference type="PANTHER" id="PTHR35579:SF6">
    <property type="entry name" value="DUF324 DOMAIN-CONTAINING PROTEIN"/>
    <property type="match status" value="1"/>
</dbReference>
<evidence type="ECO:0000313" key="4">
    <source>
        <dbReference type="Proteomes" id="UP000198625"/>
    </source>
</evidence>
<dbReference type="OrthoDB" id="1063910at2"/>
<feature type="domain" description="CRISPR type III-associated protein" evidence="2">
    <location>
        <begin position="217"/>
        <end position="384"/>
    </location>
</feature>
<sequence>MRNIIYIEANIVSISPLFIGDDEENILIDNEKNMAYLPATSIAGAFRAYLNSIGEKDELLFGERESSKMSKVFIKDSFAKILYHDNRDGLKIDGETGTNVHGSKIERTYLGEGLEFSLCFEMHLNSNGDKDLKLMIYKALKGLDKGIIRFGGNKSSGLGIFKLLSAKEMIYNLKDLDDLSKYLKTEENPRKDILKAIEEVNVHDKYVEFLMKGNLSTPLIIRAPKSFRPNEADNTSIKTGSDNYVIPGSSFKGILRARIETISNCFGNKNEAAVLFGQVKGNSKENVLSRIFVKESIIDNSQYLKEIEYNKIKLDKFTSGVKYGSLMQEVPTMGSTEFHVIYRKTGEERFDNYAIGVVLLALRDLGTENIGIGGSGGIGRGRFKANTLSINTGNENIGIDFNNKTISNDEMISKYIESVKNLNSEVMNIG</sequence>
<dbReference type="GO" id="GO:0051607">
    <property type="term" value="P:defense response to virus"/>
    <property type="evidence" value="ECO:0007669"/>
    <property type="project" value="UniProtKB-KW"/>
</dbReference>
<dbReference type="CDD" id="cd09726">
    <property type="entry name" value="RAMP_I_III"/>
    <property type="match status" value="1"/>
</dbReference>
<dbReference type="InterPro" id="IPR052216">
    <property type="entry name" value="CRISPR_Csm3_endoribonuclease"/>
</dbReference>
<name>A0A1H3SDI8_9FIRM</name>
<dbReference type="Proteomes" id="UP000198625">
    <property type="component" value="Unassembled WGS sequence"/>
</dbReference>
<evidence type="ECO:0000259" key="2">
    <source>
        <dbReference type="Pfam" id="PF03787"/>
    </source>
</evidence>
<organism evidence="3 4">
    <name type="scientific">Proteiniborus ethanoligenes</name>
    <dbReference type="NCBI Taxonomy" id="415015"/>
    <lineage>
        <taxon>Bacteria</taxon>
        <taxon>Bacillati</taxon>
        <taxon>Bacillota</taxon>
        <taxon>Clostridia</taxon>
        <taxon>Eubacteriales</taxon>
        <taxon>Proteiniborus</taxon>
    </lineage>
</organism>
<dbReference type="PANTHER" id="PTHR35579">
    <property type="entry name" value="CRISPR SYSTEM CMS ENDORIBONUCLEASE CSM3"/>
    <property type="match status" value="1"/>
</dbReference>
<keyword evidence="4" id="KW-1185">Reference proteome</keyword>
<gene>
    <name evidence="3" type="ORF">SAMN05660462_02830</name>
</gene>
<evidence type="ECO:0000313" key="3">
    <source>
        <dbReference type="EMBL" id="SDZ35665.1"/>
    </source>
</evidence>
<proteinExistence type="predicted"/>
<dbReference type="STRING" id="415015.SAMN05660462_02830"/>